<proteinExistence type="inferred from homology"/>
<dbReference type="NCBIfam" id="NF001095">
    <property type="entry name" value="PRK00124.1"/>
    <property type="match status" value="1"/>
</dbReference>
<dbReference type="AlphaFoldDB" id="A0A3A8B8H2"/>
<accession>A0A3A8B8H2</accession>
<dbReference type="EMBL" id="RAPE01000003">
    <property type="protein sequence ID" value="RKF13908.1"/>
    <property type="molecule type" value="Genomic_DNA"/>
</dbReference>
<dbReference type="InterPro" id="IPR003791">
    <property type="entry name" value="UPF0178"/>
</dbReference>
<evidence type="ECO:0000256" key="1">
    <source>
        <dbReference type="ARBA" id="ARBA00008522"/>
    </source>
</evidence>
<evidence type="ECO:0000313" key="4">
    <source>
        <dbReference type="Proteomes" id="UP000281128"/>
    </source>
</evidence>
<keyword evidence="4" id="KW-1185">Reference proteome</keyword>
<protein>
    <recommendedName>
        <fullName evidence="2">UPF0178 protein D6850_12000</fullName>
    </recommendedName>
</protein>
<reference evidence="3 4" key="1">
    <citation type="submission" date="2018-09" db="EMBL/GenBank/DDBJ databases">
        <title>Roseovarius spongiae sp. nov., isolated from a marine sponge.</title>
        <authorList>
            <person name="Zhuang L."/>
            <person name="Luo L."/>
        </authorList>
    </citation>
    <scope>NUCLEOTIDE SEQUENCE [LARGE SCALE GENOMIC DNA]</scope>
    <source>
        <strain evidence="3 4">HN-E21</strain>
    </source>
</reference>
<dbReference type="Proteomes" id="UP000281128">
    <property type="component" value="Unassembled WGS sequence"/>
</dbReference>
<comment type="similarity">
    <text evidence="1 2">Belongs to the UPF0178 family.</text>
</comment>
<dbReference type="Pfam" id="PF02639">
    <property type="entry name" value="DUF188"/>
    <property type="match status" value="1"/>
</dbReference>
<organism evidence="3 4">
    <name type="scientific">Roseovarius spongiae</name>
    <dbReference type="NCBI Taxonomy" id="2320272"/>
    <lineage>
        <taxon>Bacteria</taxon>
        <taxon>Pseudomonadati</taxon>
        <taxon>Pseudomonadota</taxon>
        <taxon>Alphaproteobacteria</taxon>
        <taxon>Rhodobacterales</taxon>
        <taxon>Roseobacteraceae</taxon>
        <taxon>Roseovarius</taxon>
    </lineage>
</organism>
<dbReference type="HAMAP" id="MF_00489">
    <property type="entry name" value="UPF0178"/>
    <property type="match status" value="1"/>
</dbReference>
<comment type="caution">
    <text evidence="3">The sequence shown here is derived from an EMBL/GenBank/DDBJ whole genome shotgun (WGS) entry which is preliminary data.</text>
</comment>
<gene>
    <name evidence="3" type="ORF">D6850_12000</name>
</gene>
<evidence type="ECO:0000313" key="3">
    <source>
        <dbReference type="EMBL" id="RKF13908.1"/>
    </source>
</evidence>
<dbReference type="OrthoDB" id="9798918at2"/>
<dbReference type="PANTHER" id="PTHR35146">
    <property type="entry name" value="UPF0178 PROTEIN YAII"/>
    <property type="match status" value="1"/>
</dbReference>
<dbReference type="RefSeq" id="WP_121167231.1">
    <property type="nucleotide sequence ID" value="NZ_RAPE01000003.1"/>
</dbReference>
<sequence length="148" mass="15676">MPIYVDADACPVKAEVERVGTRHKARMFIVSNGGLRPSDNPLVETVIVPDGPDVADKWIAERAGPGDIVVTSDIPLAARCMEAGAQVLRHDGSALTAANIGNILATRDLMADIRAADPFRQGGGKGFTRADRSRFLDALERALRAAGA</sequence>
<evidence type="ECO:0000256" key="2">
    <source>
        <dbReference type="HAMAP-Rule" id="MF_00489"/>
    </source>
</evidence>
<name>A0A3A8B8H2_9RHOB</name>
<dbReference type="PANTHER" id="PTHR35146:SF1">
    <property type="entry name" value="UPF0178 PROTEIN YAII"/>
    <property type="match status" value="1"/>
</dbReference>